<dbReference type="AlphaFoldDB" id="A0AAW2BZJ9"/>
<comment type="caution">
    <text evidence="3">The sequence shown here is derived from an EMBL/GenBank/DDBJ whole genome shotgun (WGS) entry which is preliminary data.</text>
</comment>
<dbReference type="PANTHER" id="PTHR46033:SF8">
    <property type="entry name" value="PROTEIN MAINTENANCE OF MERISTEMS-LIKE"/>
    <property type="match status" value="1"/>
</dbReference>
<accession>A0AAW2BZJ9</accession>
<dbReference type="EMBL" id="JAZDWU010000009">
    <property type="protein sequence ID" value="KAK9991426.1"/>
    <property type="molecule type" value="Genomic_DNA"/>
</dbReference>
<evidence type="ECO:0000313" key="4">
    <source>
        <dbReference type="Proteomes" id="UP001459277"/>
    </source>
</evidence>
<reference evidence="3 4" key="1">
    <citation type="submission" date="2024-01" db="EMBL/GenBank/DDBJ databases">
        <title>A telomere-to-telomere, gap-free genome of sweet tea (Lithocarpus litseifolius).</title>
        <authorList>
            <person name="Zhou J."/>
        </authorList>
    </citation>
    <scope>NUCLEOTIDE SEQUENCE [LARGE SCALE GENOMIC DNA]</scope>
    <source>
        <strain evidence="3">Zhou-2022a</strain>
        <tissue evidence="3">Leaf</tissue>
    </source>
</reference>
<feature type="region of interest" description="Disordered" evidence="1">
    <location>
        <begin position="257"/>
        <end position="277"/>
    </location>
</feature>
<dbReference type="Pfam" id="PF10536">
    <property type="entry name" value="PMD"/>
    <property type="match status" value="1"/>
</dbReference>
<dbReference type="InterPro" id="IPR019557">
    <property type="entry name" value="AminoTfrase-like_pln_mobile"/>
</dbReference>
<name>A0AAW2BZJ9_9ROSI</name>
<keyword evidence="4" id="KW-1185">Reference proteome</keyword>
<evidence type="ECO:0000259" key="2">
    <source>
        <dbReference type="Pfam" id="PF10536"/>
    </source>
</evidence>
<sequence length="277" mass="31703">MHVLSTYRNQIATTRPDQVKWEPYGKDLSHLPLSFCIEGSNMWRSTVPLICFWIVEFHLPDRVLRQFGLKQEQPRVANTNCDLHKIDARGKVEKNWSVEHAVHIQKWNGRDEYVCNAIRMEEVMSRHHPYMLWYRRITGLYIDRASGKMEILLATQLAVLNWFNEESYEYKFIKKALEDVDKVDHIDVPANDKAANQTEIPYVGPNISSTTLVTCYRPASTPPLATETPVPPVSTPQDITGPSMPPIRGLPMLNLSPPHTPSPLTTTHPWPHPIAPP</sequence>
<feature type="domain" description="Aminotransferase-like plant mobile" evidence="2">
    <location>
        <begin position="4"/>
        <end position="135"/>
    </location>
</feature>
<dbReference type="InterPro" id="IPR044824">
    <property type="entry name" value="MAIN-like"/>
</dbReference>
<dbReference type="Proteomes" id="UP001459277">
    <property type="component" value="Unassembled WGS sequence"/>
</dbReference>
<dbReference type="GO" id="GO:0010073">
    <property type="term" value="P:meristem maintenance"/>
    <property type="evidence" value="ECO:0007669"/>
    <property type="project" value="InterPro"/>
</dbReference>
<evidence type="ECO:0000256" key="1">
    <source>
        <dbReference type="SAM" id="MobiDB-lite"/>
    </source>
</evidence>
<evidence type="ECO:0000313" key="3">
    <source>
        <dbReference type="EMBL" id="KAK9991426.1"/>
    </source>
</evidence>
<proteinExistence type="predicted"/>
<protein>
    <recommendedName>
        <fullName evidence="2">Aminotransferase-like plant mobile domain-containing protein</fullName>
    </recommendedName>
</protein>
<organism evidence="3 4">
    <name type="scientific">Lithocarpus litseifolius</name>
    <dbReference type="NCBI Taxonomy" id="425828"/>
    <lineage>
        <taxon>Eukaryota</taxon>
        <taxon>Viridiplantae</taxon>
        <taxon>Streptophyta</taxon>
        <taxon>Embryophyta</taxon>
        <taxon>Tracheophyta</taxon>
        <taxon>Spermatophyta</taxon>
        <taxon>Magnoliopsida</taxon>
        <taxon>eudicotyledons</taxon>
        <taxon>Gunneridae</taxon>
        <taxon>Pentapetalae</taxon>
        <taxon>rosids</taxon>
        <taxon>fabids</taxon>
        <taxon>Fagales</taxon>
        <taxon>Fagaceae</taxon>
        <taxon>Lithocarpus</taxon>
    </lineage>
</organism>
<gene>
    <name evidence="3" type="ORF">SO802_026411</name>
</gene>
<dbReference type="PANTHER" id="PTHR46033">
    <property type="entry name" value="PROTEIN MAIN-LIKE 2"/>
    <property type="match status" value="1"/>
</dbReference>